<dbReference type="InterPro" id="IPR011013">
    <property type="entry name" value="Gal_mutarotase_sf_dom"/>
</dbReference>
<dbReference type="Gene3D" id="2.70.98.10">
    <property type="match status" value="1"/>
</dbReference>
<dbReference type="EMBL" id="CP009416">
    <property type="protein sequence ID" value="AJD92119.1"/>
    <property type="molecule type" value="Genomic_DNA"/>
</dbReference>
<dbReference type="Proteomes" id="UP000031449">
    <property type="component" value="Chromosome"/>
</dbReference>
<dbReference type="Pfam" id="PF01263">
    <property type="entry name" value="Aldose_epim"/>
    <property type="match status" value="1"/>
</dbReference>
<dbReference type="AlphaFoldDB" id="A0A0B5AVS7"/>
<sequence>MSLKRGSAEILRAPTDQESYLKRKILYGTPVLFPPNRIEDGQFSFNGIYYHLPINEPELNNHIHGFVSDRPFQIKSQSKSALTAVFDSADHPEISEGFSHHFKVELDFELTGDLLIKRCRIKNLSESEMPAGFGWHTSFVFDASTDIFQASVEQQWELNERNLPTGKRSTAHIPSSLKNVMLDDAFTDNGERKVSIIRPDENIRIDYQVSDAFTNWVIFHEGKGFICPEPYTWITNAPHLQNDPASGFQAIAPGNTLSVEATIEIRPLEEEVK</sequence>
<dbReference type="HOGENOM" id="CLU_052486_2_0_9"/>
<dbReference type="GO" id="GO:0030246">
    <property type="term" value="F:carbohydrate binding"/>
    <property type="evidence" value="ECO:0007669"/>
    <property type="project" value="InterPro"/>
</dbReference>
<dbReference type="KEGG" id="jeo:JMA_28020"/>
<reference evidence="1 2" key="1">
    <citation type="submission" date="2014-08" db="EMBL/GenBank/DDBJ databases">
        <title>Complete genome of a marine bacteria Jeotgalibacillus malaysiensis.</title>
        <authorList>
            <person name="Yaakop A.S."/>
            <person name="Chan K.-G."/>
            <person name="Goh K.M."/>
        </authorList>
    </citation>
    <scope>NUCLEOTIDE SEQUENCE [LARGE SCALE GENOMIC DNA]</scope>
    <source>
        <strain evidence="1 2">D5</strain>
    </source>
</reference>
<name>A0A0B5AVS7_9BACL</name>
<organism evidence="1 2">
    <name type="scientific">Jeotgalibacillus malaysiensis</name>
    <dbReference type="NCBI Taxonomy" id="1508404"/>
    <lineage>
        <taxon>Bacteria</taxon>
        <taxon>Bacillati</taxon>
        <taxon>Bacillota</taxon>
        <taxon>Bacilli</taxon>
        <taxon>Bacillales</taxon>
        <taxon>Caryophanaceae</taxon>
        <taxon>Jeotgalibacillus</taxon>
    </lineage>
</organism>
<dbReference type="SUPFAM" id="SSF74650">
    <property type="entry name" value="Galactose mutarotase-like"/>
    <property type="match status" value="1"/>
</dbReference>
<evidence type="ECO:0000313" key="1">
    <source>
        <dbReference type="EMBL" id="AJD92119.1"/>
    </source>
</evidence>
<evidence type="ECO:0000313" key="2">
    <source>
        <dbReference type="Proteomes" id="UP000031449"/>
    </source>
</evidence>
<dbReference type="CDD" id="cd01081">
    <property type="entry name" value="Aldose_epim"/>
    <property type="match status" value="1"/>
</dbReference>
<dbReference type="GO" id="GO:0016853">
    <property type="term" value="F:isomerase activity"/>
    <property type="evidence" value="ECO:0007669"/>
    <property type="project" value="InterPro"/>
</dbReference>
<dbReference type="BioCyc" id="JESP1508404:G14D9-12083-MONOMER"/>
<dbReference type="InterPro" id="IPR008183">
    <property type="entry name" value="Aldose_1/G6P_1-epimerase"/>
</dbReference>
<evidence type="ECO:0008006" key="3">
    <source>
        <dbReference type="Google" id="ProtNLM"/>
    </source>
</evidence>
<dbReference type="STRING" id="1508404.JMA_28020"/>
<dbReference type="InterPro" id="IPR014718">
    <property type="entry name" value="GH-type_carb-bd"/>
</dbReference>
<protein>
    <recommendedName>
        <fullName evidence="3">Aldose 1-epimerase</fullName>
    </recommendedName>
</protein>
<keyword evidence="2" id="KW-1185">Reference proteome</keyword>
<gene>
    <name evidence="1" type="ORF">JMA_28020</name>
</gene>
<proteinExistence type="predicted"/>
<dbReference type="GO" id="GO:0005975">
    <property type="term" value="P:carbohydrate metabolic process"/>
    <property type="evidence" value="ECO:0007669"/>
    <property type="project" value="InterPro"/>
</dbReference>
<accession>A0A0B5AVS7</accession>